<comment type="caution">
    <text evidence="1">The sequence shown here is derived from an EMBL/GenBank/DDBJ whole genome shotgun (WGS) entry which is preliminary data.</text>
</comment>
<keyword evidence="2" id="KW-1185">Reference proteome</keyword>
<reference evidence="1 2" key="1">
    <citation type="submission" date="2019-08" db="EMBL/GenBank/DDBJ databases">
        <title>Whole genome sequencing of chitin degrading bacteria Chitinophaga pinensis YS16.</title>
        <authorList>
            <person name="Singh R.P."/>
            <person name="Manchanda G."/>
            <person name="Maurya I.K."/>
            <person name="Joshi N.K."/>
            <person name="Srivastava A.K."/>
        </authorList>
    </citation>
    <scope>NUCLEOTIDE SEQUENCE [LARGE SCALE GENOMIC DNA]</scope>
    <source>
        <strain evidence="1 2">YS-16</strain>
    </source>
</reference>
<evidence type="ECO:0000313" key="2">
    <source>
        <dbReference type="Proteomes" id="UP000318815"/>
    </source>
</evidence>
<name>A0A5C6LSG0_9BACT</name>
<evidence type="ECO:0000313" key="1">
    <source>
        <dbReference type="EMBL" id="TWV98698.1"/>
    </source>
</evidence>
<organism evidence="1 2">
    <name type="scientific">Chitinophaga pinensis</name>
    <dbReference type="NCBI Taxonomy" id="79329"/>
    <lineage>
        <taxon>Bacteria</taxon>
        <taxon>Pseudomonadati</taxon>
        <taxon>Bacteroidota</taxon>
        <taxon>Chitinophagia</taxon>
        <taxon>Chitinophagales</taxon>
        <taxon>Chitinophagaceae</taxon>
        <taxon>Chitinophaga</taxon>
    </lineage>
</organism>
<protein>
    <submittedName>
        <fullName evidence="1">Uncharacterized protein</fullName>
    </submittedName>
</protein>
<dbReference type="Proteomes" id="UP000318815">
    <property type="component" value="Unassembled WGS sequence"/>
</dbReference>
<sequence>MISYDTDTKAGILKYPLQDQLRNPLWVVAFENDPATGNPYLGGYIHDPMAAGAYLNTKDVVRHISPVCSLSMLTDMKKRL</sequence>
<accession>A0A5C6LSG0</accession>
<dbReference type="RefSeq" id="WP_146306864.1">
    <property type="nucleotide sequence ID" value="NZ_VOHS01000025.1"/>
</dbReference>
<dbReference type="EMBL" id="VOHS01000025">
    <property type="protein sequence ID" value="TWV98698.1"/>
    <property type="molecule type" value="Genomic_DNA"/>
</dbReference>
<dbReference type="AlphaFoldDB" id="A0A5C6LSG0"/>
<gene>
    <name evidence="1" type="ORF">FEF09_20675</name>
</gene>
<proteinExistence type="predicted"/>